<evidence type="ECO:0008006" key="3">
    <source>
        <dbReference type="Google" id="ProtNLM"/>
    </source>
</evidence>
<dbReference type="AlphaFoldDB" id="A0A3N1XYA0"/>
<accession>A0A3N1XYA0</accession>
<comment type="caution">
    <text evidence="1">The sequence shown here is derived from an EMBL/GenBank/DDBJ whole genome shotgun (WGS) entry which is preliminary data.</text>
</comment>
<dbReference type="Proteomes" id="UP000273083">
    <property type="component" value="Unassembled WGS sequence"/>
</dbReference>
<organism evidence="1 2">
    <name type="scientific">Mobilisporobacter senegalensis</name>
    <dbReference type="NCBI Taxonomy" id="1329262"/>
    <lineage>
        <taxon>Bacteria</taxon>
        <taxon>Bacillati</taxon>
        <taxon>Bacillota</taxon>
        <taxon>Clostridia</taxon>
        <taxon>Lachnospirales</taxon>
        <taxon>Lachnospiraceae</taxon>
        <taxon>Mobilisporobacter</taxon>
    </lineage>
</organism>
<evidence type="ECO:0000313" key="1">
    <source>
        <dbReference type="EMBL" id="ROR31560.1"/>
    </source>
</evidence>
<gene>
    <name evidence="1" type="ORF">EDD66_101177</name>
</gene>
<name>A0A3N1XYA0_9FIRM</name>
<evidence type="ECO:0000313" key="2">
    <source>
        <dbReference type="Proteomes" id="UP000273083"/>
    </source>
</evidence>
<reference evidence="1 2" key="1">
    <citation type="submission" date="2018-11" db="EMBL/GenBank/DDBJ databases">
        <title>Genomic Encyclopedia of Type Strains, Phase IV (KMG-IV): sequencing the most valuable type-strain genomes for metagenomic binning, comparative biology and taxonomic classification.</title>
        <authorList>
            <person name="Goeker M."/>
        </authorList>
    </citation>
    <scope>NUCLEOTIDE SEQUENCE [LARGE SCALE GENOMIC DNA]</scope>
    <source>
        <strain evidence="1 2">DSM 26537</strain>
    </source>
</reference>
<protein>
    <recommendedName>
        <fullName evidence="3">Flagellar operon protein (TIGR03826 family)</fullName>
    </recommendedName>
</protein>
<keyword evidence="2" id="KW-1185">Reference proteome</keyword>
<dbReference type="EMBL" id="RJVG01000001">
    <property type="protein sequence ID" value="ROR31560.1"/>
    <property type="molecule type" value="Genomic_DNA"/>
</dbReference>
<dbReference type="RefSeq" id="WP_123607657.1">
    <property type="nucleotide sequence ID" value="NZ_RJVG01000001.1"/>
</dbReference>
<dbReference type="OrthoDB" id="2627934at2"/>
<proteinExistence type="predicted"/>
<sequence>MEGLERVVFNDEKYICEECGGEYEYMSLGEYRCRKCGHTDKDDFGKVRAFIEENGPSSSLVISKGTGVSALKIKQFLRQGRIEIPDGSSSYIKCENCGSTDIRYGRFCSACARELAKEFEGAFKTEYVGEEPKHNNAKMHFLDKLDK</sequence>